<evidence type="ECO:0000313" key="3">
    <source>
        <dbReference type="EMBL" id="QSP96547.1"/>
    </source>
</evidence>
<evidence type="ECO:0000313" key="4">
    <source>
        <dbReference type="Proteomes" id="UP000663555"/>
    </source>
</evidence>
<name>A0ABX7MVW8_9GAMM</name>
<accession>A0ABX7MVW8</accession>
<dbReference type="NCBIfam" id="TIGR03019">
    <property type="entry name" value="pepcterm_femAB"/>
    <property type="match status" value="1"/>
</dbReference>
<dbReference type="Proteomes" id="UP000663555">
    <property type="component" value="Chromosome"/>
</dbReference>
<dbReference type="PANTHER" id="PTHR36174">
    <property type="entry name" value="LIPID II:GLYCINE GLYCYLTRANSFERASE"/>
    <property type="match status" value="1"/>
</dbReference>
<dbReference type="SUPFAM" id="SSF55729">
    <property type="entry name" value="Acyl-CoA N-acyltransferases (Nat)"/>
    <property type="match status" value="1"/>
</dbReference>
<organism evidence="3 4">
    <name type="scientific">Marinobacter salinisoli</name>
    <dbReference type="NCBI Taxonomy" id="2769486"/>
    <lineage>
        <taxon>Bacteria</taxon>
        <taxon>Pseudomonadati</taxon>
        <taxon>Pseudomonadota</taxon>
        <taxon>Gammaproteobacteria</taxon>
        <taxon>Pseudomonadales</taxon>
        <taxon>Marinobacteraceae</taxon>
        <taxon>Marinobacter</taxon>
    </lineage>
</organism>
<dbReference type="PANTHER" id="PTHR36174:SF1">
    <property type="entry name" value="LIPID II:GLYCINE GLYCYLTRANSFERASE"/>
    <property type="match status" value="1"/>
</dbReference>
<dbReference type="EMBL" id="CP071247">
    <property type="protein sequence ID" value="QSP96547.1"/>
    <property type="molecule type" value="Genomic_DNA"/>
</dbReference>
<keyword evidence="4" id="KW-1185">Reference proteome</keyword>
<sequence length="440" mass="50034">MGKCVQLESASIPCEDLESRLSLLQKENKRLSRLVDEARKSMAPADELLCELQRNIKQIKSLKKRVKKTQNRTVEKPWSPPQIVVPPAIRDRDLAESVEVGIANHDHSGAIEQYVASHPAGSIWHLPAVTSFIESTYRHKVRYFFAADKSDQIVGVLPVVQLKSALFGNFMLSVPYFNYGGILSENRDVAQKLILAAESWRVAEQSEHIELRHLAESGLGLRKRSHKVTFWLPIPDDVADLWRSFKPKLRAQIRRGQRDLNDLSIGGLELLDEFYRVFAINMRDLGTPVYGRHFFHNLLDSLGDKAWLVIGRIDGQAVTCALLTGFGDRMEIPWASSLRQVGQTGANMAMYWRILEFAGQQGYRYFDFGRCSPESGTYNFKRQWGAQEIPMHWDYVVPDTGGLPALNPDNPKFKLLIQVWKRLPLWVTKCVGPKIVKSLP</sequence>
<gene>
    <name evidence="3" type="ORF">LPB19_10670</name>
</gene>
<dbReference type="InterPro" id="IPR017469">
    <property type="entry name" value="PEP-CTERM_FemAB-rel"/>
</dbReference>
<feature type="coiled-coil region" evidence="1">
    <location>
        <begin position="14"/>
        <end position="72"/>
    </location>
</feature>
<feature type="domain" description="BioF2-like acetyltransferase" evidence="2">
    <location>
        <begin position="248"/>
        <end position="382"/>
    </location>
</feature>
<evidence type="ECO:0000256" key="1">
    <source>
        <dbReference type="SAM" id="Coils"/>
    </source>
</evidence>
<reference evidence="3 4" key="1">
    <citation type="submission" date="2021-03" db="EMBL/GenBank/DDBJ databases">
        <title>Genome sequencing of Marinobacter sp. LPB0319.</title>
        <authorList>
            <person name="Kim J."/>
        </authorList>
    </citation>
    <scope>NUCLEOTIDE SEQUENCE [LARGE SCALE GENOMIC DNA]</scope>
    <source>
        <strain evidence="3 4">LPB0319</strain>
    </source>
</reference>
<dbReference type="Pfam" id="PF13480">
    <property type="entry name" value="Acetyltransf_6"/>
    <property type="match status" value="1"/>
</dbReference>
<proteinExistence type="predicted"/>
<dbReference type="InterPro" id="IPR038740">
    <property type="entry name" value="BioF2-like_GNAT_dom"/>
</dbReference>
<evidence type="ECO:0000259" key="2">
    <source>
        <dbReference type="Pfam" id="PF13480"/>
    </source>
</evidence>
<dbReference type="Gene3D" id="3.40.630.30">
    <property type="match status" value="1"/>
</dbReference>
<protein>
    <submittedName>
        <fullName evidence="3">FemAB family PEP-CTERM system-associated protein</fullName>
    </submittedName>
</protein>
<keyword evidence="1" id="KW-0175">Coiled coil</keyword>
<dbReference type="InterPro" id="IPR050644">
    <property type="entry name" value="PG_Glycine_Bridge_Synth"/>
</dbReference>
<dbReference type="InterPro" id="IPR016181">
    <property type="entry name" value="Acyl_CoA_acyltransferase"/>
</dbReference>